<dbReference type="EMBL" id="FOHK01000009">
    <property type="protein sequence ID" value="SET57978.1"/>
    <property type="molecule type" value="Genomic_DNA"/>
</dbReference>
<name>A0A1I0FL47_THASX</name>
<dbReference type="NCBIfam" id="NF038187">
    <property type="entry name" value="FadE_coli"/>
    <property type="match status" value="1"/>
</dbReference>
<dbReference type="PANTHER" id="PTHR48083:SF18">
    <property type="entry name" value="ACYL-COENZYME A DEHYDROGENASE"/>
    <property type="match status" value="1"/>
</dbReference>
<keyword evidence="11" id="KW-0443">Lipid metabolism</keyword>
<keyword evidence="7" id="KW-0285">Flavoprotein</keyword>
<comment type="catalytic activity">
    <reaction evidence="12">
        <text>a medium-chain 2,3-saturated fatty acyl-CoA + oxidized [electron-transfer flavoprotein] + H(+) = a medium-chain (2E)-enoyl-CoA + reduced [electron-transfer flavoprotein]</text>
        <dbReference type="Rhea" id="RHEA:14477"/>
        <dbReference type="Rhea" id="RHEA-COMP:10685"/>
        <dbReference type="Rhea" id="RHEA-COMP:10686"/>
        <dbReference type="ChEBI" id="CHEBI:15378"/>
        <dbReference type="ChEBI" id="CHEBI:57692"/>
        <dbReference type="ChEBI" id="CHEBI:58307"/>
        <dbReference type="ChEBI" id="CHEBI:83723"/>
        <dbReference type="ChEBI" id="CHEBI:83726"/>
        <dbReference type="EC" id="1.3.8.7"/>
    </reaction>
</comment>
<keyword evidence="8" id="KW-0274">FAD</keyword>
<evidence type="ECO:0000256" key="4">
    <source>
        <dbReference type="ARBA" id="ARBA00012033"/>
    </source>
</evidence>
<evidence type="ECO:0000256" key="1">
    <source>
        <dbReference type="ARBA" id="ARBA00001974"/>
    </source>
</evidence>
<dbReference type="UniPathway" id="UPA00659"/>
<feature type="transmembrane region" description="Helical" evidence="14">
    <location>
        <begin position="32"/>
        <end position="57"/>
    </location>
</feature>
<evidence type="ECO:0000256" key="7">
    <source>
        <dbReference type="ARBA" id="ARBA00022630"/>
    </source>
</evidence>
<protein>
    <recommendedName>
        <fullName evidence="6">Acyl-coenzyme A dehydrogenase</fullName>
        <ecNumber evidence="4">1.3.8.7</ecNumber>
        <ecNumber evidence="5">1.3.8.8</ecNumber>
    </recommendedName>
</protein>
<evidence type="ECO:0000256" key="9">
    <source>
        <dbReference type="ARBA" id="ARBA00022832"/>
    </source>
</evidence>
<dbReference type="Gene3D" id="1.10.540.10">
    <property type="entry name" value="Acyl-CoA dehydrogenase/oxidase, N-terminal domain"/>
    <property type="match status" value="1"/>
</dbReference>
<comment type="pathway">
    <text evidence="2">Lipid metabolism; fatty acid beta-oxidation.</text>
</comment>
<feature type="domain" description="Acyl-CoA dehydrogenase/oxidase C-terminal" evidence="15">
    <location>
        <begin position="361"/>
        <end position="508"/>
    </location>
</feature>
<dbReference type="InterPro" id="IPR046373">
    <property type="entry name" value="Acyl-CoA_Oxase/DH_mid-dom_sf"/>
</dbReference>
<evidence type="ECO:0000256" key="10">
    <source>
        <dbReference type="ARBA" id="ARBA00023002"/>
    </source>
</evidence>
<evidence type="ECO:0000259" key="16">
    <source>
        <dbReference type="Pfam" id="PF02771"/>
    </source>
</evidence>
<keyword evidence="19" id="KW-1185">Reference proteome</keyword>
<dbReference type="InterPro" id="IPR009100">
    <property type="entry name" value="AcylCoA_DH/oxidase_NM_dom_sf"/>
</dbReference>
<evidence type="ECO:0000256" key="11">
    <source>
        <dbReference type="ARBA" id="ARBA00023098"/>
    </source>
</evidence>
<keyword evidence="10" id="KW-0560">Oxidoreductase</keyword>
<dbReference type="PANTHER" id="PTHR48083">
    <property type="entry name" value="MEDIUM-CHAIN SPECIFIC ACYL-COA DEHYDROGENASE, MITOCHONDRIAL-RELATED"/>
    <property type="match status" value="1"/>
</dbReference>
<dbReference type="GO" id="GO:0050660">
    <property type="term" value="F:flavin adenine dinucleotide binding"/>
    <property type="evidence" value="ECO:0007669"/>
    <property type="project" value="InterPro"/>
</dbReference>
<evidence type="ECO:0000256" key="13">
    <source>
        <dbReference type="ARBA" id="ARBA00049247"/>
    </source>
</evidence>
<dbReference type="AlphaFoldDB" id="A0A1I0FL47"/>
<dbReference type="GO" id="GO:0004466">
    <property type="term" value="F:long-chain fatty acyl-CoA dehydrogenase activity"/>
    <property type="evidence" value="ECO:0007669"/>
    <property type="project" value="UniProtKB-EC"/>
</dbReference>
<evidence type="ECO:0000256" key="6">
    <source>
        <dbReference type="ARBA" id="ARBA00020144"/>
    </source>
</evidence>
<keyword evidence="14" id="KW-0812">Transmembrane</keyword>
<dbReference type="GO" id="GO:0070991">
    <property type="term" value="F:medium-chain fatty acyl-CoA dehydrogenase activity"/>
    <property type="evidence" value="ECO:0007669"/>
    <property type="project" value="UniProtKB-EC"/>
</dbReference>
<dbReference type="FunFam" id="1.10.540.10:FF:000004">
    <property type="entry name" value="Acyl-CoA dehydrogenase"/>
    <property type="match status" value="1"/>
</dbReference>
<dbReference type="InterPro" id="IPR037069">
    <property type="entry name" value="AcylCoA_DH/ox_N_sf"/>
</dbReference>
<organism evidence="18 19">
    <name type="scientific">Thalassotalea agarivorans</name>
    <name type="common">Thalassomonas agarivorans</name>
    <dbReference type="NCBI Taxonomy" id="349064"/>
    <lineage>
        <taxon>Bacteria</taxon>
        <taxon>Pseudomonadati</taxon>
        <taxon>Pseudomonadota</taxon>
        <taxon>Gammaproteobacteria</taxon>
        <taxon>Alteromonadales</taxon>
        <taxon>Colwelliaceae</taxon>
        <taxon>Thalassotalea</taxon>
    </lineage>
</organism>
<dbReference type="Gene3D" id="1.20.140.10">
    <property type="entry name" value="Butyryl-CoA Dehydrogenase, subunit A, domain 3"/>
    <property type="match status" value="1"/>
</dbReference>
<dbReference type="CDD" id="cd00567">
    <property type="entry name" value="ACAD"/>
    <property type="match status" value="1"/>
</dbReference>
<evidence type="ECO:0000256" key="3">
    <source>
        <dbReference type="ARBA" id="ARBA00009347"/>
    </source>
</evidence>
<accession>A0A1I0FL47</accession>
<keyword evidence="14" id="KW-0472">Membrane</keyword>
<feature type="domain" description="Acyl-CoA dehydrogenase/oxidase N-terminal" evidence="16">
    <location>
        <begin position="135"/>
        <end position="234"/>
    </location>
</feature>
<evidence type="ECO:0000313" key="18">
    <source>
        <dbReference type="EMBL" id="SET57978.1"/>
    </source>
</evidence>
<comment type="cofactor">
    <cofactor evidence="1">
        <name>FAD</name>
        <dbReference type="ChEBI" id="CHEBI:57692"/>
    </cofactor>
</comment>
<evidence type="ECO:0000256" key="14">
    <source>
        <dbReference type="SAM" id="Phobius"/>
    </source>
</evidence>
<dbReference type="InterPro" id="IPR013786">
    <property type="entry name" value="AcylCoA_DH/ox_N"/>
</dbReference>
<sequence>MDILIWVLAAIVLGGFMAYSRAKLATFTLAFAALMAIGTFANIIGLWSWIIFAVIMAPLNLVNLRKQFISAPLLKLFKGIMPEMSSTEKEALEAGTTWFEADLFRGAPDWNKLHNFPQPRLSAEEQAFIDGPVEEVCRMFDDWEATHDRADMSPEIWQYLKDNKFFAMIIKKEYGGLEFSAYAQSRVLQKLTGVSTILASTVGVPNSLGPGELLQHYGTKEQQDYYLPRLAKGDEIPCFALTSPEAGSDAGAIPDFGVVTKGEFEGKEVLGMKLTWDKRYITLAPVATVLGLAFKLRDPDGLLGDTEDLGITCALIPTNIEGVKTGRRHFPLNVPFQNGPTQGNEVFVPLDFIIGGPKMAGQGWRMLVECLSVGRAITLPSNSTGGVKSIAMATGAYSRIRRQFKLPIGKMEGVEEAMARIGGNAYLMDSVVTLSTGAIDLGEKPSVVSAIAKYHLTEKMRSSITDAMDIHGGKGICMGPNNYLARGYQGAPVAITVEGANILTRSMIIYGQGSIRCHPYVLAELEAAANPDLKQATDDFDHALFGHIGFSISNIFRSIWFSLTGARFVKTPVSDKTARYYQIMTRFSTNLAMFSDIAMATLGGDLKRRERISARLGDVLSYLYMASATLKRYNDDGRLAEDLPLVEWAVEDSLFKAQTALDELTKNFPSKLVGKVMGLILFPFGKGLNKPSDVTDHKVARIMQTPGESRNRLGNGQYLTRDEGNVLGTLEQTLDDVLASEPVYEKVCRAVGKKLPFFRLNEVADIGLEANAITEEEAELLRRTEVGRKAAIDVDDFDHADMAANVEFK</sequence>
<dbReference type="SUPFAM" id="SSF56645">
    <property type="entry name" value="Acyl-CoA dehydrogenase NM domain-like"/>
    <property type="match status" value="1"/>
</dbReference>
<dbReference type="EC" id="1.3.8.8" evidence="5"/>
<evidence type="ECO:0000256" key="5">
    <source>
        <dbReference type="ARBA" id="ARBA00012040"/>
    </source>
</evidence>
<dbReference type="NCBIfam" id="NF009586">
    <property type="entry name" value="PRK13026.1"/>
    <property type="match status" value="1"/>
</dbReference>
<evidence type="ECO:0000256" key="2">
    <source>
        <dbReference type="ARBA" id="ARBA00005005"/>
    </source>
</evidence>
<keyword evidence="14" id="KW-1133">Transmembrane helix</keyword>
<dbReference type="InterPro" id="IPR036250">
    <property type="entry name" value="AcylCo_DH-like_C"/>
</dbReference>
<dbReference type="GO" id="GO:0033539">
    <property type="term" value="P:fatty acid beta-oxidation using acyl-CoA dehydrogenase"/>
    <property type="evidence" value="ECO:0007669"/>
    <property type="project" value="InterPro"/>
</dbReference>
<dbReference type="GO" id="GO:0005737">
    <property type="term" value="C:cytoplasm"/>
    <property type="evidence" value="ECO:0007669"/>
    <property type="project" value="TreeGrafter"/>
</dbReference>
<feature type="domain" description="Acyl-CoA dehydrogenase C-terminal bacterial-type" evidence="17">
    <location>
        <begin position="515"/>
        <end position="797"/>
    </location>
</feature>
<dbReference type="Pfam" id="PF02771">
    <property type="entry name" value="Acyl-CoA_dh_N"/>
    <property type="match status" value="1"/>
</dbReference>
<reference evidence="18 19" key="1">
    <citation type="submission" date="2016-10" db="EMBL/GenBank/DDBJ databases">
        <authorList>
            <person name="de Groot N.N."/>
        </authorList>
    </citation>
    <scope>NUCLEOTIDE SEQUENCE [LARGE SCALE GENOMIC DNA]</scope>
    <source>
        <strain evidence="18 19">DSM 19706</strain>
    </source>
</reference>
<dbReference type="Gene3D" id="2.40.110.10">
    <property type="entry name" value="Butyryl-CoA Dehydrogenase, subunit A, domain 2"/>
    <property type="match status" value="1"/>
</dbReference>
<dbReference type="InterPro" id="IPR015396">
    <property type="entry name" value="FadE_C"/>
</dbReference>
<evidence type="ECO:0000256" key="12">
    <source>
        <dbReference type="ARBA" id="ARBA00047882"/>
    </source>
</evidence>
<evidence type="ECO:0000259" key="17">
    <source>
        <dbReference type="Pfam" id="PF09317"/>
    </source>
</evidence>
<dbReference type="Proteomes" id="UP000199308">
    <property type="component" value="Unassembled WGS sequence"/>
</dbReference>
<comment type="similarity">
    <text evidence="3">Belongs to the acyl-CoA dehydrogenase family.</text>
</comment>
<dbReference type="RefSeq" id="WP_093330078.1">
    <property type="nucleotide sequence ID" value="NZ_AP027363.1"/>
</dbReference>
<evidence type="ECO:0000256" key="8">
    <source>
        <dbReference type="ARBA" id="ARBA00022827"/>
    </source>
</evidence>
<proteinExistence type="inferred from homology"/>
<dbReference type="Pfam" id="PF00441">
    <property type="entry name" value="Acyl-CoA_dh_1"/>
    <property type="match status" value="1"/>
</dbReference>
<dbReference type="SUPFAM" id="SSF47203">
    <property type="entry name" value="Acyl-CoA dehydrogenase C-terminal domain-like"/>
    <property type="match status" value="1"/>
</dbReference>
<dbReference type="InterPro" id="IPR047634">
    <property type="entry name" value="FadE"/>
</dbReference>
<dbReference type="NCBIfam" id="NF007000">
    <property type="entry name" value="PRK09463.1"/>
    <property type="match status" value="1"/>
</dbReference>
<dbReference type="FunFam" id="2.40.110.10:FF:000010">
    <property type="entry name" value="Acyl-CoA dehydrogenase"/>
    <property type="match status" value="1"/>
</dbReference>
<keyword evidence="9" id="KW-0276">Fatty acid metabolism</keyword>
<dbReference type="InterPro" id="IPR009075">
    <property type="entry name" value="AcylCo_DH/oxidase_C"/>
</dbReference>
<evidence type="ECO:0000313" key="19">
    <source>
        <dbReference type="Proteomes" id="UP000199308"/>
    </source>
</evidence>
<dbReference type="FunFam" id="1.20.140.10:FF:000009">
    <property type="entry name" value="Acyl-CoA dehydrogenase"/>
    <property type="match status" value="1"/>
</dbReference>
<dbReference type="STRING" id="349064.SAMN05660429_02152"/>
<evidence type="ECO:0000259" key="15">
    <source>
        <dbReference type="Pfam" id="PF00441"/>
    </source>
</evidence>
<comment type="catalytic activity">
    <reaction evidence="13">
        <text>a long-chain 2,3-saturated fatty acyl-CoA + oxidized [electron-transfer flavoprotein] + H(+) = a long-chain (2E)-enoyl-CoA + reduced [electron-transfer flavoprotein]</text>
        <dbReference type="Rhea" id="RHEA:17721"/>
        <dbReference type="Rhea" id="RHEA-COMP:10685"/>
        <dbReference type="Rhea" id="RHEA-COMP:10686"/>
        <dbReference type="ChEBI" id="CHEBI:15378"/>
        <dbReference type="ChEBI" id="CHEBI:57692"/>
        <dbReference type="ChEBI" id="CHEBI:58307"/>
        <dbReference type="ChEBI" id="CHEBI:83721"/>
        <dbReference type="ChEBI" id="CHEBI:83727"/>
        <dbReference type="EC" id="1.3.8.8"/>
    </reaction>
</comment>
<dbReference type="InterPro" id="IPR050741">
    <property type="entry name" value="Acyl-CoA_dehydrogenase"/>
</dbReference>
<dbReference type="Pfam" id="PF09317">
    <property type="entry name" value="ACDH_C"/>
    <property type="match status" value="1"/>
</dbReference>
<gene>
    <name evidence="18" type="ORF">SAMN05660429_02152</name>
</gene>
<dbReference type="OrthoDB" id="9802447at2"/>
<dbReference type="EC" id="1.3.8.7" evidence="4"/>